<dbReference type="InterPro" id="IPR036388">
    <property type="entry name" value="WH-like_DNA-bd_sf"/>
</dbReference>
<dbReference type="RefSeq" id="WP_174949384.1">
    <property type="nucleotide sequence ID" value="NZ_CABVQH010000003.1"/>
</dbReference>
<dbReference type="PROSITE" id="PS50931">
    <property type="entry name" value="HTH_LYSR"/>
    <property type="match status" value="1"/>
</dbReference>
<protein>
    <submittedName>
        <fullName evidence="6">LysR family transcriptional regulator</fullName>
    </submittedName>
</protein>
<dbReference type="Gene3D" id="3.40.190.290">
    <property type="match status" value="1"/>
</dbReference>
<dbReference type="InterPro" id="IPR058163">
    <property type="entry name" value="LysR-type_TF_proteobact-type"/>
</dbReference>
<proteinExistence type="inferred from homology"/>
<dbReference type="Pfam" id="PF03466">
    <property type="entry name" value="LysR_substrate"/>
    <property type="match status" value="1"/>
</dbReference>
<keyword evidence="2" id="KW-0805">Transcription regulation</keyword>
<accession>A0A6P2T725</accession>
<dbReference type="InterPro" id="IPR036390">
    <property type="entry name" value="WH_DNA-bd_sf"/>
</dbReference>
<evidence type="ECO:0000256" key="3">
    <source>
        <dbReference type="ARBA" id="ARBA00023125"/>
    </source>
</evidence>
<evidence type="ECO:0000313" key="7">
    <source>
        <dbReference type="EMBL" id="VWC59276.1"/>
    </source>
</evidence>
<dbReference type="GO" id="GO:0006351">
    <property type="term" value="P:DNA-templated transcription"/>
    <property type="evidence" value="ECO:0007669"/>
    <property type="project" value="TreeGrafter"/>
</dbReference>
<dbReference type="AlphaFoldDB" id="A0A6P2T725"/>
<evidence type="ECO:0000313" key="9">
    <source>
        <dbReference type="Proteomes" id="UP000494274"/>
    </source>
</evidence>
<dbReference type="GO" id="GO:0043565">
    <property type="term" value="F:sequence-specific DNA binding"/>
    <property type="evidence" value="ECO:0007669"/>
    <property type="project" value="TreeGrafter"/>
</dbReference>
<dbReference type="EMBL" id="CABVQH010000003">
    <property type="protein sequence ID" value="VWC57019.1"/>
    <property type="molecule type" value="Genomic_DNA"/>
</dbReference>
<dbReference type="FunFam" id="1.10.10.10:FF:000001">
    <property type="entry name" value="LysR family transcriptional regulator"/>
    <property type="match status" value="1"/>
</dbReference>
<evidence type="ECO:0000256" key="4">
    <source>
        <dbReference type="ARBA" id="ARBA00023163"/>
    </source>
</evidence>
<feature type="domain" description="HTH lysR-type" evidence="5">
    <location>
        <begin position="6"/>
        <end position="63"/>
    </location>
</feature>
<dbReference type="Gene3D" id="1.10.10.10">
    <property type="entry name" value="Winged helix-like DNA-binding domain superfamily/Winged helix DNA-binding domain"/>
    <property type="match status" value="1"/>
</dbReference>
<dbReference type="Pfam" id="PF00126">
    <property type="entry name" value="HTH_1"/>
    <property type="match status" value="1"/>
</dbReference>
<evidence type="ECO:0000313" key="6">
    <source>
        <dbReference type="EMBL" id="VWC57019.1"/>
    </source>
</evidence>
<dbReference type="SUPFAM" id="SSF53850">
    <property type="entry name" value="Periplasmic binding protein-like II"/>
    <property type="match status" value="1"/>
</dbReference>
<dbReference type="EMBL" id="CABVQI010000002">
    <property type="protein sequence ID" value="VWC59276.1"/>
    <property type="molecule type" value="Genomic_DNA"/>
</dbReference>
<sequence>MIMRRDPLSGLHVFMNAVAFGSFTRAAAVLGVTPAAISLSIGQLESDLKMKLFSRSTRGVTLTEAGQHYYQDTVDAYRRIVEARDASMQVGGEPAGQLRITALRLAKTVLTRDFLAEFVTRYPKVALEIRYEDRFVDIVRERLDAGVRLEDQLQAGMIGVKLTPKTACALVASPVYLARFGTPERIADLEVHARLGYRFSESGRLHKWPLRAGDEAVDVDPGERFVATDTEAVIDAARAGLGIAFVTGRERIEADLHDGTLREILPGASRPLPPMWLYYANRKHVPTKLGAFITLLREFANRG</sequence>
<dbReference type="Proteomes" id="UP000494274">
    <property type="component" value="Unassembled WGS sequence"/>
</dbReference>
<dbReference type="SUPFAM" id="SSF46785">
    <property type="entry name" value="Winged helix' DNA-binding domain"/>
    <property type="match status" value="1"/>
</dbReference>
<reference evidence="8 9" key="1">
    <citation type="submission" date="2019-09" db="EMBL/GenBank/DDBJ databases">
        <authorList>
            <person name="Depoorter E."/>
        </authorList>
    </citation>
    <scope>NUCLEOTIDE SEQUENCE [LARGE SCALE GENOMIC DNA]</scope>
    <source>
        <strain evidence="6">R-18109</strain>
        <strain evidence="7">R-18112</strain>
    </source>
</reference>
<dbReference type="GO" id="GO:0003700">
    <property type="term" value="F:DNA-binding transcription factor activity"/>
    <property type="evidence" value="ECO:0007669"/>
    <property type="project" value="InterPro"/>
</dbReference>
<dbReference type="PANTHER" id="PTHR30537">
    <property type="entry name" value="HTH-TYPE TRANSCRIPTIONAL REGULATOR"/>
    <property type="match status" value="1"/>
</dbReference>
<evidence type="ECO:0000313" key="8">
    <source>
        <dbReference type="Proteomes" id="UP000494260"/>
    </source>
</evidence>
<gene>
    <name evidence="6" type="ORF">BLA18109_00966</name>
    <name evidence="7" type="ORF">BLA18112_00737</name>
</gene>
<evidence type="ECO:0000256" key="2">
    <source>
        <dbReference type="ARBA" id="ARBA00023015"/>
    </source>
</evidence>
<keyword evidence="4" id="KW-0804">Transcription</keyword>
<name>A0A6P2T725_BURL3</name>
<dbReference type="InterPro" id="IPR005119">
    <property type="entry name" value="LysR_subst-bd"/>
</dbReference>
<keyword evidence="3" id="KW-0238">DNA-binding</keyword>
<evidence type="ECO:0000256" key="1">
    <source>
        <dbReference type="ARBA" id="ARBA00009437"/>
    </source>
</evidence>
<organism evidence="6 8">
    <name type="scientific">Burkholderia lata (strain ATCC 17760 / DSM 23089 / LMG 22485 / NCIMB 9086 / R18194 / 383)</name>
    <dbReference type="NCBI Taxonomy" id="482957"/>
    <lineage>
        <taxon>Bacteria</taxon>
        <taxon>Pseudomonadati</taxon>
        <taxon>Pseudomonadota</taxon>
        <taxon>Betaproteobacteria</taxon>
        <taxon>Burkholderiales</taxon>
        <taxon>Burkholderiaceae</taxon>
        <taxon>Burkholderia</taxon>
        <taxon>Burkholderia cepacia complex</taxon>
    </lineage>
</organism>
<dbReference type="InterPro" id="IPR000847">
    <property type="entry name" value="LysR_HTH_N"/>
</dbReference>
<comment type="similarity">
    <text evidence="1">Belongs to the LysR transcriptional regulatory family.</text>
</comment>
<dbReference type="PANTHER" id="PTHR30537:SF1">
    <property type="entry name" value="HTH-TYPE TRANSCRIPTIONAL REGULATOR PGRR"/>
    <property type="match status" value="1"/>
</dbReference>
<dbReference type="Proteomes" id="UP000494260">
    <property type="component" value="Unassembled WGS sequence"/>
</dbReference>
<evidence type="ECO:0000259" key="5">
    <source>
        <dbReference type="PROSITE" id="PS50931"/>
    </source>
</evidence>